<sequence length="191" mass="22413">MQTPVLIKMGDLMTDEEFFTFCQLNDTLDFERDSERNIIFMSPTGSSTGNTTSTILGELYFWNKQSNLGYCFDSSTGFLMPNDAVRSPDAAWIKKERWEKLTTEQKEKFAPLCPDFVVEVRSKTDSLKYLQEKMKEYLANGCRLGWLIDRLEEKTYIYRLDKDIETVETFEFVLHGEEVLPNFVFDLKWIQ</sequence>
<dbReference type="InterPro" id="IPR012296">
    <property type="entry name" value="Nuclease_put_TT1808"/>
</dbReference>
<dbReference type="PANTHER" id="PTHR34107">
    <property type="entry name" value="SLL0198 PROTEIN-RELATED"/>
    <property type="match status" value="1"/>
</dbReference>
<keyword evidence="3" id="KW-1185">Reference proteome</keyword>
<protein>
    <submittedName>
        <fullName evidence="2">Uma2 family endonuclease</fullName>
    </submittedName>
</protein>
<dbReference type="AlphaFoldDB" id="A0A344TQZ2"/>
<dbReference type="SUPFAM" id="SSF52980">
    <property type="entry name" value="Restriction endonuclease-like"/>
    <property type="match status" value="1"/>
</dbReference>
<dbReference type="InterPro" id="IPR011335">
    <property type="entry name" value="Restrct_endonuc-II-like"/>
</dbReference>
<organism evidence="2 3">
    <name type="scientific">Runella rosea</name>
    <dbReference type="NCBI Taxonomy" id="2259595"/>
    <lineage>
        <taxon>Bacteria</taxon>
        <taxon>Pseudomonadati</taxon>
        <taxon>Bacteroidota</taxon>
        <taxon>Cytophagia</taxon>
        <taxon>Cytophagales</taxon>
        <taxon>Spirosomataceae</taxon>
        <taxon>Runella</taxon>
    </lineage>
</organism>
<dbReference type="EMBL" id="CP030850">
    <property type="protein sequence ID" value="AXE21063.1"/>
    <property type="molecule type" value="Genomic_DNA"/>
</dbReference>
<gene>
    <name evidence="2" type="ORF">DR864_26665</name>
</gene>
<dbReference type="OrthoDB" id="9799703at2"/>
<dbReference type="PANTHER" id="PTHR34107:SF6">
    <property type="entry name" value="SLR0981 PROTEIN"/>
    <property type="match status" value="1"/>
</dbReference>
<dbReference type="GO" id="GO:0004519">
    <property type="term" value="F:endonuclease activity"/>
    <property type="evidence" value="ECO:0007669"/>
    <property type="project" value="UniProtKB-KW"/>
</dbReference>
<accession>A0A344TQZ2</accession>
<evidence type="ECO:0000313" key="3">
    <source>
        <dbReference type="Proteomes" id="UP000251993"/>
    </source>
</evidence>
<keyword evidence="2" id="KW-0255">Endonuclease</keyword>
<dbReference type="InterPro" id="IPR008538">
    <property type="entry name" value="Uma2"/>
</dbReference>
<dbReference type="CDD" id="cd06260">
    <property type="entry name" value="DUF820-like"/>
    <property type="match status" value="1"/>
</dbReference>
<dbReference type="RefSeq" id="WP_114069825.1">
    <property type="nucleotide sequence ID" value="NZ_CP030850.1"/>
</dbReference>
<keyword evidence="2" id="KW-0540">Nuclease</keyword>
<dbReference type="Gene3D" id="3.90.1570.10">
    <property type="entry name" value="tt1808, chain A"/>
    <property type="match status" value="1"/>
</dbReference>
<feature type="domain" description="Putative restriction endonuclease" evidence="1">
    <location>
        <begin position="16"/>
        <end position="186"/>
    </location>
</feature>
<reference evidence="2 3" key="1">
    <citation type="submission" date="2018-07" db="EMBL/GenBank/DDBJ databases">
        <title>Genome sequencing of Runella.</title>
        <authorList>
            <person name="Baek M.-G."/>
            <person name="Yi H."/>
        </authorList>
    </citation>
    <scope>NUCLEOTIDE SEQUENCE [LARGE SCALE GENOMIC DNA]</scope>
    <source>
        <strain evidence="2 3">HYN0085</strain>
    </source>
</reference>
<dbReference type="KEGG" id="run:DR864_26665"/>
<dbReference type="Pfam" id="PF05685">
    <property type="entry name" value="Uma2"/>
    <property type="match status" value="1"/>
</dbReference>
<dbReference type="Proteomes" id="UP000251993">
    <property type="component" value="Chromosome"/>
</dbReference>
<evidence type="ECO:0000313" key="2">
    <source>
        <dbReference type="EMBL" id="AXE21063.1"/>
    </source>
</evidence>
<name>A0A344TQZ2_9BACT</name>
<keyword evidence="2" id="KW-0378">Hydrolase</keyword>
<proteinExistence type="predicted"/>
<evidence type="ECO:0000259" key="1">
    <source>
        <dbReference type="Pfam" id="PF05685"/>
    </source>
</evidence>